<reference evidence="2 3" key="1">
    <citation type="journal article" date="2024" name="Nat. Commun.">
        <title>Phylogenomics reveals the evolutionary origins of lichenization in chlorophyte algae.</title>
        <authorList>
            <person name="Puginier C."/>
            <person name="Libourel C."/>
            <person name="Otte J."/>
            <person name="Skaloud P."/>
            <person name="Haon M."/>
            <person name="Grisel S."/>
            <person name="Petersen M."/>
            <person name="Berrin J.G."/>
            <person name="Delaux P.M."/>
            <person name="Dal Grande F."/>
            <person name="Keller J."/>
        </authorList>
    </citation>
    <scope>NUCLEOTIDE SEQUENCE [LARGE SCALE GENOMIC DNA]</scope>
    <source>
        <strain evidence="2 3">SAG 2036</strain>
    </source>
</reference>
<dbReference type="EMBL" id="JALJOQ010000280">
    <property type="protein sequence ID" value="KAK9786165.1"/>
    <property type="molecule type" value="Genomic_DNA"/>
</dbReference>
<keyword evidence="1" id="KW-0812">Transmembrane</keyword>
<protein>
    <submittedName>
        <fullName evidence="2">Uncharacterized protein</fullName>
    </submittedName>
</protein>
<keyword evidence="1" id="KW-1133">Transmembrane helix</keyword>
<keyword evidence="1" id="KW-0472">Membrane</keyword>
<evidence type="ECO:0000313" key="2">
    <source>
        <dbReference type="EMBL" id="KAK9786165.1"/>
    </source>
</evidence>
<gene>
    <name evidence="2" type="ORF">WJX73_002023</name>
</gene>
<feature type="transmembrane region" description="Helical" evidence="1">
    <location>
        <begin position="20"/>
        <end position="38"/>
    </location>
</feature>
<organism evidence="2 3">
    <name type="scientific">Symbiochloris irregularis</name>
    <dbReference type="NCBI Taxonomy" id="706552"/>
    <lineage>
        <taxon>Eukaryota</taxon>
        <taxon>Viridiplantae</taxon>
        <taxon>Chlorophyta</taxon>
        <taxon>core chlorophytes</taxon>
        <taxon>Trebouxiophyceae</taxon>
        <taxon>Trebouxiales</taxon>
        <taxon>Trebouxiaceae</taxon>
        <taxon>Symbiochloris</taxon>
    </lineage>
</organism>
<name>A0AAW1NNX7_9CHLO</name>
<keyword evidence="3" id="KW-1185">Reference proteome</keyword>
<accession>A0AAW1NNX7</accession>
<proteinExistence type="predicted"/>
<dbReference type="AlphaFoldDB" id="A0AAW1NNX7"/>
<evidence type="ECO:0000313" key="3">
    <source>
        <dbReference type="Proteomes" id="UP001465755"/>
    </source>
</evidence>
<comment type="caution">
    <text evidence="2">The sequence shown here is derived from an EMBL/GenBank/DDBJ whole genome shotgun (WGS) entry which is preliminary data.</text>
</comment>
<dbReference type="Proteomes" id="UP001465755">
    <property type="component" value="Unassembled WGS sequence"/>
</dbReference>
<evidence type="ECO:0000256" key="1">
    <source>
        <dbReference type="SAM" id="Phobius"/>
    </source>
</evidence>
<sequence length="85" mass="9149">MAVQLPRDKDLAGRKAVETYVPMVGSYVASALLLYLTKNQASPEKIESVPTLLTEGAKFGLLTNLATSVSLSIQFVGWLLLSLLP</sequence>
<feature type="transmembrane region" description="Helical" evidence="1">
    <location>
        <begin position="59"/>
        <end position="81"/>
    </location>
</feature>